<organism evidence="1 2">
    <name type="scientific">candidate division WWE3 bacterium GW2011_GWB1_47_11</name>
    <dbReference type="NCBI Taxonomy" id="1619117"/>
    <lineage>
        <taxon>Bacteria</taxon>
        <taxon>Katanobacteria</taxon>
    </lineage>
</organism>
<proteinExistence type="predicted"/>
<dbReference type="Proteomes" id="UP000034684">
    <property type="component" value="Unassembled WGS sequence"/>
</dbReference>
<evidence type="ECO:0000313" key="1">
    <source>
        <dbReference type="EMBL" id="KKU57871.1"/>
    </source>
</evidence>
<name>A0A0G1RL55_UNCKA</name>
<sequence>MDEMKNFGLKPKDSSFSRKRPLNFGLKSKESPLEINAQTEFPDSSAVRFTCPNDGEIAQSDVVFLCNNCSRDQLVYKNGIYMCPSCLKPGENFQCMLCDSKEVKMKELKK</sequence>
<dbReference type="AlphaFoldDB" id="A0A0G1RL55"/>
<evidence type="ECO:0000313" key="2">
    <source>
        <dbReference type="Proteomes" id="UP000034684"/>
    </source>
</evidence>
<dbReference type="EMBL" id="LCNN01000004">
    <property type="protein sequence ID" value="KKU57871.1"/>
    <property type="molecule type" value="Genomic_DNA"/>
</dbReference>
<accession>A0A0G1RL55</accession>
<gene>
    <name evidence="1" type="ORF">UX79_C0004G0027</name>
</gene>
<comment type="caution">
    <text evidence="1">The sequence shown here is derived from an EMBL/GenBank/DDBJ whole genome shotgun (WGS) entry which is preliminary data.</text>
</comment>
<protein>
    <submittedName>
        <fullName evidence="1">Uncharacterized protein</fullName>
    </submittedName>
</protein>
<reference evidence="1 2" key="1">
    <citation type="journal article" date="2015" name="Nature">
        <title>rRNA introns, odd ribosomes, and small enigmatic genomes across a large radiation of phyla.</title>
        <authorList>
            <person name="Brown C.T."/>
            <person name="Hug L.A."/>
            <person name="Thomas B.C."/>
            <person name="Sharon I."/>
            <person name="Castelle C.J."/>
            <person name="Singh A."/>
            <person name="Wilkins M.J."/>
            <person name="Williams K.H."/>
            <person name="Banfield J.F."/>
        </authorList>
    </citation>
    <scope>NUCLEOTIDE SEQUENCE [LARGE SCALE GENOMIC DNA]</scope>
</reference>